<evidence type="ECO:0000256" key="5">
    <source>
        <dbReference type="ARBA" id="ARBA00023136"/>
    </source>
</evidence>
<comment type="similarity">
    <text evidence="2">Belongs to the autoinducer-2 exporter (AI-2E) (TC 2.A.86) family.</text>
</comment>
<evidence type="ECO:0000256" key="4">
    <source>
        <dbReference type="ARBA" id="ARBA00022989"/>
    </source>
</evidence>
<feature type="transmembrane region" description="Helical" evidence="6">
    <location>
        <begin position="301"/>
        <end position="330"/>
    </location>
</feature>
<gene>
    <name evidence="7" type="ORF">EZJ19_15050</name>
</gene>
<keyword evidence="8" id="KW-1185">Reference proteome</keyword>
<evidence type="ECO:0000256" key="1">
    <source>
        <dbReference type="ARBA" id="ARBA00004141"/>
    </source>
</evidence>
<feature type="transmembrane region" description="Helical" evidence="6">
    <location>
        <begin position="66"/>
        <end position="91"/>
    </location>
</feature>
<feature type="transmembrane region" description="Helical" evidence="6">
    <location>
        <begin position="208"/>
        <end position="227"/>
    </location>
</feature>
<evidence type="ECO:0000256" key="6">
    <source>
        <dbReference type="SAM" id="Phobius"/>
    </source>
</evidence>
<evidence type="ECO:0000313" key="8">
    <source>
        <dbReference type="Proteomes" id="UP000295443"/>
    </source>
</evidence>
<protein>
    <submittedName>
        <fullName evidence="7">AI-2E family transporter</fullName>
    </submittedName>
</protein>
<feature type="transmembrane region" description="Helical" evidence="6">
    <location>
        <begin position="152"/>
        <end position="171"/>
    </location>
</feature>
<keyword evidence="3 6" id="KW-0812">Transmembrane</keyword>
<dbReference type="EMBL" id="SJZB01000052">
    <property type="protein sequence ID" value="TCJ11591.1"/>
    <property type="molecule type" value="Genomic_DNA"/>
</dbReference>
<sequence>MLLNRDGPAIAVPVERAAWLLAGGALFLVLYLHLLPALLAGLLVFELVHLTAPMLASRWSHRRARAIVAVLFASLAVGGVAMAMAMAVAFFGDSGHLANLATKMAEILENSRESLPDWLLPYIPGSVDELKTAVVAWLREHAGELQMVGKEAGITLAHMLIGLIIGAMVAVQATVQEDTARPLAAALARRAGRLADAFRDIVFAQVRISLVNTVFTALYLAAALPLFGVDLPLVKTMIALTFVAGLLPVIGNLISNSVIVVVSLAHSPHAALASLGFLVVIHKLEYFLNARIVGGQIAARAWELLLAMLVMEAAFGLQGVVAAPIFYAYLKTELRSAALI</sequence>
<proteinExistence type="inferred from homology"/>
<evidence type="ECO:0000256" key="2">
    <source>
        <dbReference type="ARBA" id="ARBA00009773"/>
    </source>
</evidence>
<dbReference type="InterPro" id="IPR002549">
    <property type="entry name" value="AI-2E-like"/>
</dbReference>
<evidence type="ECO:0000313" key="7">
    <source>
        <dbReference type="EMBL" id="TCJ11591.1"/>
    </source>
</evidence>
<feature type="transmembrane region" description="Helical" evidence="6">
    <location>
        <begin position="20"/>
        <end position="45"/>
    </location>
</feature>
<evidence type="ECO:0000256" key="3">
    <source>
        <dbReference type="ARBA" id="ARBA00022692"/>
    </source>
</evidence>
<keyword evidence="4 6" id="KW-1133">Transmembrane helix</keyword>
<keyword evidence="5 6" id="KW-0472">Membrane</keyword>
<dbReference type="OrthoDB" id="8113193at2"/>
<dbReference type="RefSeq" id="WP_131449034.1">
    <property type="nucleotide sequence ID" value="NZ_SJZB01000052.1"/>
</dbReference>
<dbReference type="AlphaFoldDB" id="A0A4R1B1E0"/>
<dbReference type="GO" id="GO:0016020">
    <property type="term" value="C:membrane"/>
    <property type="evidence" value="ECO:0007669"/>
    <property type="project" value="UniProtKB-SubCell"/>
</dbReference>
<name>A0A4R1B1E0_9PROT</name>
<comment type="subcellular location">
    <subcellularLocation>
        <location evidence="1">Membrane</location>
        <topology evidence="1">Multi-pass membrane protein</topology>
    </subcellularLocation>
</comment>
<dbReference type="Pfam" id="PF01594">
    <property type="entry name" value="AI-2E_transport"/>
    <property type="match status" value="1"/>
</dbReference>
<organism evidence="7 8">
    <name type="scientific">Parasulfuritortus cantonensis</name>
    <dbReference type="NCBI Taxonomy" id="2528202"/>
    <lineage>
        <taxon>Bacteria</taxon>
        <taxon>Pseudomonadati</taxon>
        <taxon>Pseudomonadota</taxon>
        <taxon>Betaproteobacteria</taxon>
        <taxon>Nitrosomonadales</taxon>
        <taxon>Thiobacillaceae</taxon>
        <taxon>Parasulfuritortus</taxon>
    </lineage>
</organism>
<comment type="caution">
    <text evidence="7">The sequence shown here is derived from an EMBL/GenBank/DDBJ whole genome shotgun (WGS) entry which is preliminary data.</text>
</comment>
<dbReference type="Proteomes" id="UP000295443">
    <property type="component" value="Unassembled WGS sequence"/>
</dbReference>
<reference evidence="7 8" key="1">
    <citation type="submission" date="2019-03" db="EMBL/GenBank/DDBJ databases">
        <title>Genome sequence of Thiobacillaceae bacterium LSR1, a sulfur-oxidizing bacterium isolated from freshwater sediment.</title>
        <authorList>
            <person name="Li S."/>
        </authorList>
    </citation>
    <scope>NUCLEOTIDE SEQUENCE [LARGE SCALE GENOMIC DNA]</scope>
    <source>
        <strain evidence="7 8">LSR1</strain>
    </source>
</reference>
<accession>A0A4R1B1E0</accession>